<dbReference type="Proteomes" id="UP000214646">
    <property type="component" value="Unassembled WGS sequence"/>
</dbReference>
<keyword evidence="1" id="KW-0472">Membrane</keyword>
<evidence type="ECO:0000256" key="1">
    <source>
        <dbReference type="SAM" id="Phobius"/>
    </source>
</evidence>
<proteinExistence type="predicted"/>
<dbReference type="Gene3D" id="3.30.700.10">
    <property type="entry name" value="Glycoprotein, Type 4 Pilin"/>
    <property type="match status" value="1"/>
</dbReference>
<organism evidence="3 4">
    <name type="scientific">Fimbriiglobus ruber</name>
    <dbReference type="NCBI Taxonomy" id="1908690"/>
    <lineage>
        <taxon>Bacteria</taxon>
        <taxon>Pseudomonadati</taxon>
        <taxon>Planctomycetota</taxon>
        <taxon>Planctomycetia</taxon>
        <taxon>Gemmatales</taxon>
        <taxon>Gemmataceae</taxon>
        <taxon>Fimbriiglobus</taxon>
    </lineage>
</organism>
<evidence type="ECO:0000259" key="2">
    <source>
        <dbReference type="Pfam" id="PF07596"/>
    </source>
</evidence>
<protein>
    <recommendedName>
        <fullName evidence="2">DUF1559 domain-containing protein</fullName>
    </recommendedName>
</protein>
<dbReference type="RefSeq" id="WP_088254522.1">
    <property type="nucleotide sequence ID" value="NZ_NIDE01000004.1"/>
</dbReference>
<evidence type="ECO:0000313" key="4">
    <source>
        <dbReference type="Proteomes" id="UP000214646"/>
    </source>
</evidence>
<dbReference type="PANTHER" id="PTHR30093">
    <property type="entry name" value="GENERAL SECRETION PATHWAY PROTEIN G"/>
    <property type="match status" value="1"/>
</dbReference>
<dbReference type="PROSITE" id="PS00409">
    <property type="entry name" value="PROKAR_NTER_METHYL"/>
    <property type="match status" value="1"/>
</dbReference>
<accession>A0A225DQF5</accession>
<evidence type="ECO:0000313" key="3">
    <source>
        <dbReference type="EMBL" id="OWK43700.1"/>
    </source>
</evidence>
<keyword evidence="1" id="KW-1133">Transmembrane helix</keyword>
<dbReference type="InterPro" id="IPR011453">
    <property type="entry name" value="DUF1559"/>
</dbReference>
<dbReference type="Pfam" id="PF07596">
    <property type="entry name" value="SBP_bac_10"/>
    <property type="match status" value="1"/>
</dbReference>
<dbReference type="InterPro" id="IPR027558">
    <property type="entry name" value="Pre_pil_HX9DG_C"/>
</dbReference>
<comment type="caution">
    <text evidence="3">The sequence shown here is derived from an EMBL/GenBank/DDBJ whole genome shotgun (WGS) entry which is preliminary data.</text>
</comment>
<sequence>MIRSSAARSARGFTLIELLVVIAIIAILIGLLLPAVQKVREAAARSKCTNNIKQIALACHSYESTNQVLPPAGRSYGWCNVSATYVGDPQILNMNGLVLLLPYIEQTALDGQLNKKAAFGNQNTGYCCGDTGNTNGTLAGDATTDGNGALMATKISTFTCPSDNGNPLQGASGPYGPGGSLDGAKTNYDFITSVGDFSCNYWKAAAPSVRYMFGENSTTKMTDVKDGTSNTFMIGETLMTIYNGRTSSWGYRGWVMTGIDPEEGINHWYTPTGGTPQVGTLASWAYAGSMHTGGCNFAMGDGSVRFVQASVSTTTLLQVSYMSDGTIASLDS</sequence>
<dbReference type="Pfam" id="PF07963">
    <property type="entry name" value="N_methyl"/>
    <property type="match status" value="1"/>
</dbReference>
<dbReference type="InterPro" id="IPR012902">
    <property type="entry name" value="N_methyl_site"/>
</dbReference>
<dbReference type="OrthoDB" id="241095at2"/>
<name>A0A225DQF5_9BACT</name>
<dbReference type="EMBL" id="NIDE01000004">
    <property type="protein sequence ID" value="OWK43700.1"/>
    <property type="molecule type" value="Genomic_DNA"/>
</dbReference>
<feature type="transmembrane region" description="Helical" evidence="1">
    <location>
        <begin position="12"/>
        <end position="36"/>
    </location>
</feature>
<keyword evidence="1" id="KW-0812">Transmembrane</keyword>
<dbReference type="PANTHER" id="PTHR30093:SF2">
    <property type="entry name" value="TYPE II SECRETION SYSTEM PROTEIN H"/>
    <property type="match status" value="1"/>
</dbReference>
<reference evidence="4" key="1">
    <citation type="submission" date="2017-06" db="EMBL/GenBank/DDBJ databases">
        <title>Genome analysis of Fimbriiglobus ruber SP5, the first member of the order Planctomycetales with confirmed chitinolytic capability.</title>
        <authorList>
            <person name="Ravin N.V."/>
            <person name="Rakitin A.L."/>
            <person name="Ivanova A.A."/>
            <person name="Beletsky A.V."/>
            <person name="Kulichevskaya I.S."/>
            <person name="Mardanov A.V."/>
            <person name="Dedysh S.N."/>
        </authorList>
    </citation>
    <scope>NUCLEOTIDE SEQUENCE [LARGE SCALE GENOMIC DNA]</scope>
    <source>
        <strain evidence="4">SP5</strain>
    </source>
</reference>
<gene>
    <name evidence="3" type="ORF">FRUB_03299</name>
</gene>
<dbReference type="InterPro" id="IPR045584">
    <property type="entry name" value="Pilin-like"/>
</dbReference>
<dbReference type="NCBIfam" id="TIGR02532">
    <property type="entry name" value="IV_pilin_GFxxxE"/>
    <property type="match status" value="1"/>
</dbReference>
<dbReference type="SUPFAM" id="SSF54523">
    <property type="entry name" value="Pili subunits"/>
    <property type="match status" value="1"/>
</dbReference>
<feature type="domain" description="DUF1559" evidence="2">
    <location>
        <begin position="37"/>
        <end position="311"/>
    </location>
</feature>
<dbReference type="NCBIfam" id="TIGR04294">
    <property type="entry name" value="pre_pil_HX9DG"/>
    <property type="match status" value="1"/>
</dbReference>
<keyword evidence="4" id="KW-1185">Reference proteome</keyword>
<dbReference type="AlphaFoldDB" id="A0A225DQF5"/>